<organism evidence="1 2">
    <name type="scientific">Adineta steineri</name>
    <dbReference type="NCBI Taxonomy" id="433720"/>
    <lineage>
        <taxon>Eukaryota</taxon>
        <taxon>Metazoa</taxon>
        <taxon>Spiralia</taxon>
        <taxon>Gnathifera</taxon>
        <taxon>Rotifera</taxon>
        <taxon>Eurotatoria</taxon>
        <taxon>Bdelloidea</taxon>
        <taxon>Adinetida</taxon>
        <taxon>Adinetidae</taxon>
        <taxon>Adineta</taxon>
    </lineage>
</organism>
<feature type="non-terminal residue" evidence="1">
    <location>
        <position position="21"/>
    </location>
</feature>
<accession>A0A819WUK7</accession>
<name>A0A819WUK7_9BILA</name>
<evidence type="ECO:0000313" key="1">
    <source>
        <dbReference type="EMBL" id="CAF4131957.1"/>
    </source>
</evidence>
<sequence length="21" mass="2469">MQYVRPQATSYAKDSFDFVKS</sequence>
<gene>
    <name evidence="1" type="ORF">OKA104_LOCUS37284</name>
</gene>
<dbReference type="EMBL" id="CAJOAY010006159">
    <property type="protein sequence ID" value="CAF4131957.1"/>
    <property type="molecule type" value="Genomic_DNA"/>
</dbReference>
<reference evidence="1" key="1">
    <citation type="submission" date="2021-02" db="EMBL/GenBank/DDBJ databases">
        <authorList>
            <person name="Nowell W R."/>
        </authorList>
    </citation>
    <scope>NUCLEOTIDE SEQUENCE</scope>
</reference>
<dbReference type="AlphaFoldDB" id="A0A819WUK7"/>
<evidence type="ECO:0000313" key="2">
    <source>
        <dbReference type="Proteomes" id="UP000663881"/>
    </source>
</evidence>
<proteinExistence type="predicted"/>
<comment type="caution">
    <text evidence="1">The sequence shown here is derived from an EMBL/GenBank/DDBJ whole genome shotgun (WGS) entry which is preliminary data.</text>
</comment>
<dbReference type="Proteomes" id="UP000663881">
    <property type="component" value="Unassembled WGS sequence"/>
</dbReference>
<protein>
    <submittedName>
        <fullName evidence="1">Uncharacterized protein</fullName>
    </submittedName>
</protein>